<gene>
    <name evidence="2" type="ORF">U0C82_06035</name>
</gene>
<name>A0ABU5I169_9HYPH</name>
<evidence type="ECO:0000313" key="2">
    <source>
        <dbReference type="EMBL" id="MDY8108708.1"/>
    </source>
</evidence>
<keyword evidence="3" id="KW-1185">Reference proteome</keyword>
<feature type="region of interest" description="Disordered" evidence="1">
    <location>
        <begin position="68"/>
        <end position="136"/>
    </location>
</feature>
<sequence>MILADAEDIELDVVGNLDHLEKIGHAIGRRGQFARRLIREDDRQAVDAGLLCGSLRVLSIDLEASDLTAGPKSTSRRLDERRPARLEDPAKGPVPGRPLSFGEAIRPDSLPPSWRVDRGRLPPPFQVNAPSLRPAY</sequence>
<organism evidence="2 3">
    <name type="scientific">Fulvimarina uroteuthidis</name>
    <dbReference type="NCBI Taxonomy" id="3098149"/>
    <lineage>
        <taxon>Bacteria</taxon>
        <taxon>Pseudomonadati</taxon>
        <taxon>Pseudomonadota</taxon>
        <taxon>Alphaproteobacteria</taxon>
        <taxon>Hyphomicrobiales</taxon>
        <taxon>Aurantimonadaceae</taxon>
        <taxon>Fulvimarina</taxon>
    </lineage>
</organism>
<comment type="caution">
    <text evidence="2">The sequence shown here is derived from an EMBL/GenBank/DDBJ whole genome shotgun (WGS) entry which is preliminary data.</text>
</comment>
<feature type="compositionally biased region" description="Basic and acidic residues" evidence="1">
    <location>
        <begin position="76"/>
        <end position="90"/>
    </location>
</feature>
<dbReference type="Proteomes" id="UP001294412">
    <property type="component" value="Unassembled WGS sequence"/>
</dbReference>
<dbReference type="RefSeq" id="WP_322186899.1">
    <property type="nucleotide sequence ID" value="NZ_JAXLPB010000002.1"/>
</dbReference>
<protein>
    <submittedName>
        <fullName evidence="2">Uncharacterized protein</fullName>
    </submittedName>
</protein>
<dbReference type="EMBL" id="JAXLPB010000002">
    <property type="protein sequence ID" value="MDY8108708.1"/>
    <property type="molecule type" value="Genomic_DNA"/>
</dbReference>
<proteinExistence type="predicted"/>
<evidence type="ECO:0000313" key="3">
    <source>
        <dbReference type="Proteomes" id="UP001294412"/>
    </source>
</evidence>
<reference evidence="2 3" key="1">
    <citation type="submission" date="2023-12" db="EMBL/GenBank/DDBJ databases">
        <title>Description of Novel Strain Fulvimarina sp. 2208YS6-2-32 isolated from Uroteuthis (Photololigo) edulis.</title>
        <authorList>
            <person name="Park J.-S."/>
        </authorList>
    </citation>
    <scope>NUCLEOTIDE SEQUENCE [LARGE SCALE GENOMIC DNA]</scope>
    <source>
        <strain evidence="2 3">2208YS6-2-32</strain>
    </source>
</reference>
<evidence type="ECO:0000256" key="1">
    <source>
        <dbReference type="SAM" id="MobiDB-lite"/>
    </source>
</evidence>
<accession>A0ABU5I169</accession>